<comment type="caution">
    <text evidence="8">The sequence shown here is derived from an EMBL/GenBank/DDBJ whole genome shotgun (WGS) entry which is preliminary data.</text>
</comment>
<evidence type="ECO:0000256" key="2">
    <source>
        <dbReference type="ARBA" id="ARBA00023125"/>
    </source>
</evidence>
<evidence type="ECO:0000313" key="9">
    <source>
        <dbReference type="Proteomes" id="UP000717996"/>
    </source>
</evidence>
<dbReference type="InterPro" id="IPR050342">
    <property type="entry name" value="HMGB"/>
</dbReference>
<evidence type="ECO:0000256" key="6">
    <source>
        <dbReference type="SAM" id="MobiDB-lite"/>
    </source>
</evidence>
<evidence type="ECO:0000256" key="4">
    <source>
        <dbReference type="PROSITE-ProRule" id="PRU00267"/>
    </source>
</evidence>
<reference evidence="8" key="1">
    <citation type="journal article" date="2020" name="Microb. Genom.">
        <title>Genetic diversity of clinical and environmental Mucorales isolates obtained from an investigation of mucormycosis cases among solid organ transplant recipients.</title>
        <authorList>
            <person name="Nguyen M.H."/>
            <person name="Kaul D."/>
            <person name="Muto C."/>
            <person name="Cheng S.J."/>
            <person name="Richter R.A."/>
            <person name="Bruno V.M."/>
            <person name="Liu G."/>
            <person name="Beyhan S."/>
            <person name="Sundermann A.J."/>
            <person name="Mounaud S."/>
            <person name="Pasculle A.W."/>
            <person name="Nierman W.C."/>
            <person name="Driscoll E."/>
            <person name="Cumbie R."/>
            <person name="Clancy C.J."/>
            <person name="Dupont C.L."/>
        </authorList>
    </citation>
    <scope>NUCLEOTIDE SEQUENCE</scope>
    <source>
        <strain evidence="8">GL16</strain>
    </source>
</reference>
<dbReference type="GO" id="GO:0003677">
    <property type="term" value="F:DNA binding"/>
    <property type="evidence" value="ECO:0007669"/>
    <property type="project" value="UniProtKB-UniRule"/>
</dbReference>
<dbReference type="Gene3D" id="1.10.30.10">
    <property type="entry name" value="High mobility group box domain"/>
    <property type="match status" value="1"/>
</dbReference>
<feature type="coiled-coil region" evidence="5">
    <location>
        <begin position="14"/>
        <end position="62"/>
    </location>
</feature>
<dbReference type="Pfam" id="PF00505">
    <property type="entry name" value="HMG_box"/>
    <property type="match status" value="1"/>
</dbReference>
<evidence type="ECO:0000313" key="8">
    <source>
        <dbReference type="EMBL" id="KAG1548267.1"/>
    </source>
</evidence>
<sequence length="198" mass="23679">MNTISLDFKHKTKYDELKKRYRAIEEENEILEQKLCKARRHIKRLRLERSLLLERVDKVNNDHHSDSGSEILHNDFEKHKNVKPKKKKDPNAPKGPGNVFFLFCRMERDKIKVENPEENIGDVTRLLALKWKGLTKEEKKVYYDTFKKEMDEYEEAMKSYKEGLIDSPPHIQNDIPMIQHQQHPEDIFILNTENEHTL</sequence>
<keyword evidence="2 4" id="KW-0238">DNA-binding</keyword>
<dbReference type="PANTHER" id="PTHR48112">
    <property type="entry name" value="HIGH MOBILITY GROUP PROTEIN DSP1"/>
    <property type="match status" value="1"/>
</dbReference>
<dbReference type="InterPro" id="IPR009071">
    <property type="entry name" value="HMG_box_dom"/>
</dbReference>
<dbReference type="PROSITE" id="PS50118">
    <property type="entry name" value="HMG_BOX_2"/>
    <property type="match status" value="1"/>
</dbReference>
<keyword evidence="5" id="KW-0175">Coiled coil</keyword>
<dbReference type="EMBL" id="JAANIT010000385">
    <property type="protein sequence ID" value="KAG1548267.1"/>
    <property type="molecule type" value="Genomic_DNA"/>
</dbReference>
<evidence type="ECO:0000256" key="1">
    <source>
        <dbReference type="ARBA" id="ARBA00004123"/>
    </source>
</evidence>
<feature type="DNA-binding region" description="HMG box" evidence="4">
    <location>
        <begin position="93"/>
        <end position="161"/>
    </location>
</feature>
<name>A0A9P6YGX7_RHIOR</name>
<dbReference type="SUPFAM" id="SSF47095">
    <property type="entry name" value="HMG-box"/>
    <property type="match status" value="1"/>
</dbReference>
<dbReference type="InterPro" id="IPR036910">
    <property type="entry name" value="HMG_box_dom_sf"/>
</dbReference>
<accession>A0A9P6YGX7</accession>
<dbReference type="GO" id="GO:0005634">
    <property type="term" value="C:nucleus"/>
    <property type="evidence" value="ECO:0007669"/>
    <property type="project" value="UniProtKB-SubCell"/>
</dbReference>
<dbReference type="OrthoDB" id="1919336at2759"/>
<dbReference type="SMART" id="SM00398">
    <property type="entry name" value="HMG"/>
    <property type="match status" value="1"/>
</dbReference>
<evidence type="ECO:0000256" key="3">
    <source>
        <dbReference type="ARBA" id="ARBA00023242"/>
    </source>
</evidence>
<dbReference type="Pfam" id="PF24245">
    <property type="entry name" value="INO80F"/>
    <property type="match status" value="1"/>
</dbReference>
<protein>
    <recommendedName>
        <fullName evidence="7">HMG box domain-containing protein</fullName>
    </recommendedName>
</protein>
<feature type="compositionally biased region" description="Basic and acidic residues" evidence="6">
    <location>
        <begin position="63"/>
        <end position="79"/>
    </location>
</feature>
<dbReference type="AlphaFoldDB" id="A0A9P6YGX7"/>
<evidence type="ECO:0000259" key="7">
    <source>
        <dbReference type="PROSITE" id="PS50118"/>
    </source>
</evidence>
<dbReference type="Proteomes" id="UP000717996">
    <property type="component" value="Unassembled WGS sequence"/>
</dbReference>
<feature type="region of interest" description="Disordered" evidence="6">
    <location>
        <begin position="63"/>
        <end position="94"/>
    </location>
</feature>
<comment type="subcellular location">
    <subcellularLocation>
        <location evidence="1">Nucleus</location>
    </subcellularLocation>
</comment>
<feature type="domain" description="HMG box" evidence="7">
    <location>
        <begin position="93"/>
        <end position="161"/>
    </location>
</feature>
<dbReference type="InterPro" id="IPR056513">
    <property type="entry name" value="INO80F"/>
</dbReference>
<keyword evidence="3 4" id="KW-0539">Nucleus</keyword>
<organism evidence="8 9">
    <name type="scientific">Rhizopus oryzae</name>
    <name type="common">Mucormycosis agent</name>
    <name type="synonym">Rhizopus arrhizus var. delemar</name>
    <dbReference type="NCBI Taxonomy" id="64495"/>
    <lineage>
        <taxon>Eukaryota</taxon>
        <taxon>Fungi</taxon>
        <taxon>Fungi incertae sedis</taxon>
        <taxon>Mucoromycota</taxon>
        <taxon>Mucoromycotina</taxon>
        <taxon>Mucoromycetes</taxon>
        <taxon>Mucorales</taxon>
        <taxon>Mucorineae</taxon>
        <taxon>Rhizopodaceae</taxon>
        <taxon>Rhizopus</taxon>
    </lineage>
</organism>
<gene>
    <name evidence="8" type="ORF">G6F51_003768</name>
</gene>
<evidence type="ECO:0000256" key="5">
    <source>
        <dbReference type="SAM" id="Coils"/>
    </source>
</evidence>
<proteinExistence type="predicted"/>